<evidence type="ECO:0000313" key="2">
    <source>
        <dbReference type="Proteomes" id="UP000094795"/>
    </source>
</evidence>
<reference evidence="1 2" key="1">
    <citation type="submission" date="2015-12" db="EMBL/GenBank/DDBJ databases">
        <authorList>
            <person name="Shamseldin A."/>
            <person name="Moawad H."/>
            <person name="Abd El-Rahim W.M."/>
            <person name="Sadowsky M.J."/>
        </authorList>
    </citation>
    <scope>NUCLEOTIDE SEQUENCE [LARGE SCALE GENOMIC DNA]</scope>
    <source>
        <strain evidence="1 2">JC234</strain>
    </source>
</reference>
<sequence length="327" mass="35436">MAEPCDMMAADKTETAKAGASAHRLVACDGPAFVDVLREAAEKLLAMHDRAPRIVRYVASMQKWLITQTIIALHFEHKLAPARPPLTATSLVGFFAERPLYSRNTLIAHLAEMRAYGLVTERRNGDGRVRPLFLSGEAEALIGQWLAAHLSALDRLDGGDSASWLAADPQRTGMVQPLAARSLLSDPGWVHPPASVDLFVRTETGSNILHDLICRLPSGAASEDRPFCLGALHASEISRRHTLSRGHVQRVFSRARAEGLLVWSQSGNRGELFVSQALIRDYTAWQARKFLAIAAACDRARGGLHPESYAGGQARAAGAIAPDRVAS</sequence>
<organism evidence="1 2">
    <name type="scientific">Hoeflea olei</name>
    <dbReference type="NCBI Taxonomy" id="1480615"/>
    <lineage>
        <taxon>Bacteria</taxon>
        <taxon>Pseudomonadati</taxon>
        <taxon>Pseudomonadota</taxon>
        <taxon>Alphaproteobacteria</taxon>
        <taxon>Hyphomicrobiales</taxon>
        <taxon>Rhizobiaceae</taxon>
        <taxon>Hoeflea</taxon>
    </lineage>
</organism>
<accession>A0A1C1YSV4</accession>
<dbReference type="SUPFAM" id="SSF46785">
    <property type="entry name" value="Winged helix' DNA-binding domain"/>
    <property type="match status" value="1"/>
</dbReference>
<keyword evidence="2" id="KW-1185">Reference proteome</keyword>
<comment type="caution">
    <text evidence="1">The sequence shown here is derived from an EMBL/GenBank/DDBJ whole genome shotgun (WGS) entry which is preliminary data.</text>
</comment>
<dbReference type="EMBL" id="LQZT01000042">
    <property type="protein sequence ID" value="OCW56440.1"/>
    <property type="molecule type" value="Genomic_DNA"/>
</dbReference>
<dbReference type="Proteomes" id="UP000094795">
    <property type="component" value="Unassembled WGS sequence"/>
</dbReference>
<gene>
    <name evidence="1" type="ORF">AWJ14_20415</name>
</gene>
<protein>
    <submittedName>
        <fullName evidence="1">Uncharacterized protein</fullName>
    </submittedName>
</protein>
<evidence type="ECO:0000313" key="1">
    <source>
        <dbReference type="EMBL" id="OCW56440.1"/>
    </source>
</evidence>
<dbReference type="InterPro" id="IPR036390">
    <property type="entry name" value="WH_DNA-bd_sf"/>
</dbReference>
<proteinExistence type="predicted"/>
<name>A0A1C1YSV4_9HYPH</name>
<dbReference type="AlphaFoldDB" id="A0A1C1YSV4"/>